<dbReference type="GO" id="GO:0004550">
    <property type="term" value="F:nucleoside diphosphate kinase activity"/>
    <property type="evidence" value="ECO:0007669"/>
    <property type="project" value="UniProtKB-EC"/>
</dbReference>
<dbReference type="SUPFAM" id="SSF54919">
    <property type="entry name" value="Nucleoside diphosphate kinase, NDK"/>
    <property type="match status" value="1"/>
</dbReference>
<evidence type="ECO:0000256" key="2">
    <source>
        <dbReference type="ARBA" id="ARBA00000937"/>
    </source>
</evidence>
<evidence type="ECO:0000256" key="3">
    <source>
        <dbReference type="ARBA" id="ARBA00001946"/>
    </source>
</evidence>
<evidence type="ECO:0000256" key="6">
    <source>
        <dbReference type="ARBA" id="ARBA00022679"/>
    </source>
</evidence>
<keyword evidence="7" id="KW-0418">Kinase</keyword>
<accession>A0A4Y7L2G6</accession>
<dbReference type="Proteomes" id="UP000316621">
    <property type="component" value="Chromosome 9"/>
</dbReference>
<dbReference type="PANTHER" id="PTHR11349">
    <property type="entry name" value="NUCLEOSIDE DIPHOSPHATE KINASE"/>
    <property type="match status" value="1"/>
</dbReference>
<evidence type="ECO:0000313" key="9">
    <source>
        <dbReference type="EMBL" id="RZC79376.1"/>
    </source>
</evidence>
<dbReference type="AlphaFoldDB" id="A0A4Y7L2G6"/>
<comment type="catalytic activity">
    <reaction evidence="2">
        <text>a ribonucleoside 5'-diphosphate + ATP = a ribonucleoside 5'-triphosphate + ADP</text>
        <dbReference type="Rhea" id="RHEA:18113"/>
        <dbReference type="ChEBI" id="CHEBI:30616"/>
        <dbReference type="ChEBI" id="CHEBI:57930"/>
        <dbReference type="ChEBI" id="CHEBI:61557"/>
        <dbReference type="ChEBI" id="CHEBI:456216"/>
        <dbReference type="EC" id="2.7.4.6"/>
    </reaction>
</comment>
<feature type="domain" description="Nucleoside diphosphate kinase-like" evidence="8">
    <location>
        <begin position="88"/>
        <end position="229"/>
    </location>
</feature>
<dbReference type="InterPro" id="IPR036850">
    <property type="entry name" value="NDK-like_dom_sf"/>
</dbReference>
<evidence type="ECO:0000256" key="7">
    <source>
        <dbReference type="ARBA" id="ARBA00022777"/>
    </source>
</evidence>
<dbReference type="Pfam" id="PF00334">
    <property type="entry name" value="NDK"/>
    <property type="match status" value="1"/>
</dbReference>
<evidence type="ECO:0000256" key="5">
    <source>
        <dbReference type="ARBA" id="ARBA00012966"/>
    </source>
</evidence>
<gene>
    <name evidence="9" type="ORF">C5167_003574</name>
</gene>
<name>A0A4Y7L2G6_PAPSO</name>
<comment type="cofactor">
    <cofactor evidence="3">
        <name>Mg(2+)</name>
        <dbReference type="ChEBI" id="CHEBI:18420"/>
    </cofactor>
</comment>
<keyword evidence="10" id="KW-1185">Reference proteome</keyword>
<dbReference type="Gene3D" id="3.30.70.141">
    <property type="entry name" value="Nucleoside diphosphate kinase-like domain"/>
    <property type="match status" value="1"/>
</dbReference>
<organism evidence="9 10">
    <name type="scientific">Papaver somniferum</name>
    <name type="common">Opium poppy</name>
    <dbReference type="NCBI Taxonomy" id="3469"/>
    <lineage>
        <taxon>Eukaryota</taxon>
        <taxon>Viridiplantae</taxon>
        <taxon>Streptophyta</taxon>
        <taxon>Embryophyta</taxon>
        <taxon>Tracheophyta</taxon>
        <taxon>Spermatophyta</taxon>
        <taxon>Magnoliopsida</taxon>
        <taxon>Ranunculales</taxon>
        <taxon>Papaveraceae</taxon>
        <taxon>Papaveroideae</taxon>
        <taxon>Papaver</taxon>
    </lineage>
</organism>
<comment type="catalytic activity">
    <reaction evidence="1">
        <text>a 2'-deoxyribonucleoside 5'-diphosphate + ATP = a 2'-deoxyribonucleoside 5'-triphosphate + ADP</text>
        <dbReference type="Rhea" id="RHEA:44640"/>
        <dbReference type="ChEBI" id="CHEBI:30616"/>
        <dbReference type="ChEBI" id="CHEBI:61560"/>
        <dbReference type="ChEBI" id="CHEBI:73316"/>
        <dbReference type="ChEBI" id="CHEBI:456216"/>
        <dbReference type="EC" id="2.7.4.6"/>
    </reaction>
</comment>
<evidence type="ECO:0000256" key="1">
    <source>
        <dbReference type="ARBA" id="ARBA00000082"/>
    </source>
</evidence>
<proteinExistence type="inferred from homology"/>
<evidence type="ECO:0000259" key="8">
    <source>
        <dbReference type="Pfam" id="PF00334"/>
    </source>
</evidence>
<comment type="similarity">
    <text evidence="4">Belongs to the NDK family.</text>
</comment>
<reference evidence="9 10" key="1">
    <citation type="journal article" date="2018" name="Science">
        <title>The opium poppy genome and morphinan production.</title>
        <authorList>
            <person name="Guo L."/>
            <person name="Winzer T."/>
            <person name="Yang X."/>
            <person name="Li Y."/>
            <person name="Ning Z."/>
            <person name="He Z."/>
            <person name="Teodor R."/>
            <person name="Lu Y."/>
            <person name="Bowser T.A."/>
            <person name="Graham I.A."/>
            <person name="Ye K."/>
        </authorList>
    </citation>
    <scope>NUCLEOTIDE SEQUENCE [LARGE SCALE GENOMIC DNA]</scope>
    <source>
        <strain evidence="10">cv. HN1</strain>
        <tissue evidence="9">Leaves</tissue>
    </source>
</reference>
<dbReference type="EC" id="2.7.4.6" evidence="5"/>
<dbReference type="Gramene" id="RZC79376">
    <property type="protein sequence ID" value="RZC79376"/>
    <property type="gene ID" value="C5167_003574"/>
</dbReference>
<dbReference type="STRING" id="3469.A0A4Y7L2G6"/>
<dbReference type="EMBL" id="CM010723">
    <property type="protein sequence ID" value="RZC79376.1"/>
    <property type="molecule type" value="Genomic_DNA"/>
</dbReference>
<dbReference type="InterPro" id="IPR034907">
    <property type="entry name" value="NDK-like_dom"/>
</dbReference>
<sequence length="431" mass="48176">MLGLVLRLYERLSNPSDASLSLPIAFLFSSICVSVSFDFSIKFQFPSFESFLTRMASVEKKNRFRFAVPKKKTHGLAKDITKGKQDWTFLLCYPSSVASDRIVGKILTAIEGIGLDIMGMRLMCASEKFLTTHFDRDGRNPCPGDSTRHILTRFPFIAMILVGEGAIEKARQLTSEEYESYFTCEKVLQLTSEISVTKTLNIWAPGRLQAYTSDSFRSAVKDYELWFASDSLFTWRKEVEASKYLACAFPDGTLSGPTDDVRENIVKLEHYITVPPNFADIYYEEDLTFVLIRPLAFEKQCVGELVSIIERNSFYTKGLKLVRKSEFPDSKAWPASSSGDEKCEFGIGIAMLVCHILPQIQIVNDGDGCISNDGNTGKIKICSNLIYLGEPGDKTMIREFFEFGAVSWVDPASGANCGGYFVATLSSLQFA</sequence>
<protein>
    <recommendedName>
        <fullName evidence="5">nucleoside-diphosphate kinase</fullName>
        <ecNumber evidence="5">2.7.4.6</ecNumber>
    </recommendedName>
</protein>
<evidence type="ECO:0000313" key="10">
    <source>
        <dbReference type="Proteomes" id="UP000316621"/>
    </source>
</evidence>
<evidence type="ECO:0000256" key="4">
    <source>
        <dbReference type="ARBA" id="ARBA00008142"/>
    </source>
</evidence>
<keyword evidence="6" id="KW-0808">Transferase</keyword>